<evidence type="ECO:0000313" key="1">
    <source>
        <dbReference type="WBParaSite" id="maker-PairedContig_862-snap-gene-2.22-mRNA-1"/>
    </source>
</evidence>
<dbReference type="InterPro" id="IPR052104">
    <property type="entry name" value="Mito_Release_Factor_mL62"/>
</dbReference>
<dbReference type="GO" id="GO:0070126">
    <property type="term" value="P:mitochondrial translational termination"/>
    <property type="evidence" value="ECO:0007669"/>
    <property type="project" value="TreeGrafter"/>
</dbReference>
<dbReference type="GO" id="GO:0004045">
    <property type="term" value="F:peptidyl-tRNA hydrolase activity"/>
    <property type="evidence" value="ECO:0007669"/>
    <property type="project" value="TreeGrafter"/>
</dbReference>
<protein>
    <submittedName>
        <fullName evidence="1">Uncharacterized protein</fullName>
    </submittedName>
</protein>
<sequence length="150" mass="17762">MHLENIDRTMRFQLFSRCSLWRRHFSATRFDGRIPLECLQKTVTFREDEQAPQVELRIPLEADWIPTAIADDMRARYSHRIDRNGFLVIESCRTYSEQLNMADCIDKLRSAMLECQAILDGEQKCEVKLDPRVEAKRDIKRRLAAFENEI</sequence>
<accession>A0A1I8EZX8</accession>
<dbReference type="GO" id="GO:0005762">
    <property type="term" value="C:mitochondrial large ribosomal subunit"/>
    <property type="evidence" value="ECO:0007669"/>
    <property type="project" value="TreeGrafter"/>
</dbReference>
<dbReference type="GO" id="GO:0016150">
    <property type="term" value="F:translation release factor activity, codon nonspecific"/>
    <property type="evidence" value="ECO:0007669"/>
    <property type="project" value="TreeGrafter"/>
</dbReference>
<organism evidence="1">
    <name type="scientific">Wuchereria bancrofti</name>
    <dbReference type="NCBI Taxonomy" id="6293"/>
    <lineage>
        <taxon>Eukaryota</taxon>
        <taxon>Metazoa</taxon>
        <taxon>Ecdysozoa</taxon>
        <taxon>Nematoda</taxon>
        <taxon>Chromadorea</taxon>
        <taxon>Rhabditida</taxon>
        <taxon>Spirurina</taxon>
        <taxon>Spiruromorpha</taxon>
        <taxon>Filarioidea</taxon>
        <taxon>Onchocercidae</taxon>
        <taxon>Wuchereria</taxon>
    </lineage>
</organism>
<dbReference type="Gene3D" id="3.30.160.20">
    <property type="match status" value="1"/>
</dbReference>
<dbReference type="PANTHER" id="PTHR11075:SF54">
    <property type="entry name" value="LARGE RIBOSOMAL SUBUNIT PROTEIN ML62"/>
    <property type="match status" value="1"/>
</dbReference>
<reference evidence="1" key="1">
    <citation type="submission" date="2016-11" db="UniProtKB">
        <authorList>
            <consortium name="WormBaseParasite"/>
        </authorList>
    </citation>
    <scope>IDENTIFICATION</scope>
    <source>
        <strain evidence="1">pt0022</strain>
    </source>
</reference>
<dbReference type="PANTHER" id="PTHR11075">
    <property type="entry name" value="PEPTIDE CHAIN RELEASE FACTOR"/>
    <property type="match status" value="1"/>
</dbReference>
<dbReference type="AlphaFoldDB" id="A0A1I8EZX8"/>
<name>A0A1I8EZX8_WUCBA</name>
<dbReference type="STRING" id="6293.A0A1I8EZX8"/>
<dbReference type="WBParaSite" id="maker-PairedContig_862-snap-gene-2.22-mRNA-1">
    <property type="protein sequence ID" value="maker-PairedContig_862-snap-gene-2.22-mRNA-1"/>
    <property type="gene ID" value="maker-PairedContig_862-snap-gene-2.22"/>
</dbReference>
<dbReference type="SUPFAM" id="SSF110916">
    <property type="entry name" value="Peptidyl-tRNA hydrolase domain-like"/>
    <property type="match status" value="1"/>
</dbReference>
<proteinExistence type="predicted"/>